<protein>
    <recommendedName>
        <fullName evidence="8">G-protein coupled receptors family 1 profile domain-containing protein</fullName>
    </recommendedName>
</protein>
<evidence type="ECO:0000256" key="5">
    <source>
        <dbReference type="SAM" id="Phobius"/>
    </source>
</evidence>
<evidence type="ECO:0000256" key="1">
    <source>
        <dbReference type="ARBA" id="ARBA00004141"/>
    </source>
</evidence>
<comment type="subcellular location">
    <subcellularLocation>
        <location evidence="1">Membrane</location>
        <topology evidence="1">Multi-pass membrane protein</topology>
    </subcellularLocation>
</comment>
<reference evidence="6" key="2">
    <citation type="submission" date="2024-10" db="UniProtKB">
        <authorList>
            <consortium name="EnsemblProtists"/>
        </authorList>
    </citation>
    <scope>IDENTIFICATION</scope>
</reference>
<dbReference type="GO" id="GO:0005886">
    <property type="term" value="C:plasma membrane"/>
    <property type="evidence" value="ECO:0007669"/>
    <property type="project" value="TreeGrafter"/>
</dbReference>
<dbReference type="Proteomes" id="UP000013827">
    <property type="component" value="Unassembled WGS sequence"/>
</dbReference>
<dbReference type="GeneID" id="17253172"/>
<feature type="transmembrane region" description="Helical" evidence="5">
    <location>
        <begin position="13"/>
        <end position="31"/>
    </location>
</feature>
<name>A0A0D3I7S0_EMIH1</name>
<dbReference type="AlphaFoldDB" id="A0A0D3I7S0"/>
<reference evidence="7" key="1">
    <citation type="journal article" date="2013" name="Nature">
        <title>Pan genome of the phytoplankton Emiliania underpins its global distribution.</title>
        <authorList>
            <person name="Read B.A."/>
            <person name="Kegel J."/>
            <person name="Klute M.J."/>
            <person name="Kuo A."/>
            <person name="Lefebvre S.C."/>
            <person name="Maumus F."/>
            <person name="Mayer C."/>
            <person name="Miller J."/>
            <person name="Monier A."/>
            <person name="Salamov A."/>
            <person name="Young J."/>
            <person name="Aguilar M."/>
            <person name="Claverie J.M."/>
            <person name="Frickenhaus S."/>
            <person name="Gonzalez K."/>
            <person name="Herman E.K."/>
            <person name="Lin Y.C."/>
            <person name="Napier J."/>
            <person name="Ogata H."/>
            <person name="Sarno A.F."/>
            <person name="Shmutz J."/>
            <person name="Schroeder D."/>
            <person name="de Vargas C."/>
            <person name="Verret F."/>
            <person name="von Dassow P."/>
            <person name="Valentin K."/>
            <person name="Van de Peer Y."/>
            <person name="Wheeler G."/>
            <person name="Dacks J.B."/>
            <person name="Delwiche C.F."/>
            <person name="Dyhrman S.T."/>
            <person name="Glockner G."/>
            <person name="John U."/>
            <person name="Richards T."/>
            <person name="Worden A.Z."/>
            <person name="Zhang X."/>
            <person name="Grigoriev I.V."/>
            <person name="Allen A.E."/>
            <person name="Bidle K."/>
            <person name="Borodovsky M."/>
            <person name="Bowler C."/>
            <person name="Brownlee C."/>
            <person name="Cock J.M."/>
            <person name="Elias M."/>
            <person name="Gladyshev V.N."/>
            <person name="Groth M."/>
            <person name="Guda C."/>
            <person name="Hadaegh A."/>
            <person name="Iglesias-Rodriguez M.D."/>
            <person name="Jenkins J."/>
            <person name="Jones B.M."/>
            <person name="Lawson T."/>
            <person name="Leese F."/>
            <person name="Lindquist E."/>
            <person name="Lobanov A."/>
            <person name="Lomsadze A."/>
            <person name="Malik S.B."/>
            <person name="Marsh M.E."/>
            <person name="Mackinder L."/>
            <person name="Mock T."/>
            <person name="Mueller-Roeber B."/>
            <person name="Pagarete A."/>
            <person name="Parker M."/>
            <person name="Probert I."/>
            <person name="Quesneville H."/>
            <person name="Raines C."/>
            <person name="Rensing S.A."/>
            <person name="Riano-Pachon D.M."/>
            <person name="Richier S."/>
            <person name="Rokitta S."/>
            <person name="Shiraiwa Y."/>
            <person name="Soanes D.M."/>
            <person name="van der Giezen M."/>
            <person name="Wahlund T.M."/>
            <person name="Williams B."/>
            <person name="Wilson W."/>
            <person name="Wolfe G."/>
            <person name="Wurch L.L."/>
        </authorList>
    </citation>
    <scope>NUCLEOTIDE SEQUENCE</scope>
</reference>
<proteinExistence type="predicted"/>
<keyword evidence="7" id="KW-1185">Reference proteome</keyword>
<dbReference type="RefSeq" id="XP_005759734.1">
    <property type="nucleotide sequence ID" value="XM_005759677.1"/>
</dbReference>
<evidence type="ECO:0000256" key="4">
    <source>
        <dbReference type="ARBA" id="ARBA00023136"/>
    </source>
</evidence>
<dbReference type="RefSeq" id="XP_005785621.1">
    <property type="nucleotide sequence ID" value="XM_005785564.1"/>
</dbReference>
<sequence>MEPDARRAVVWCASWSSLGGSLMLLLASSLFQRSHSSHSHSALLLRTLAGIGAADLLFSLSFILAQLAHGQVGSSLGRLGPAVCSASAILNEYSSMVASLMSALFAFYLQSAYAEERAVTSPGSFARHIAAAWLVPLALEAALALLIFLPDGLLHAEHDLPWCHWRRRARPYAVLQYGVVAAAVGVCCSAFARTRALARRSLPPNIGRHLSLQHLSYLLAFLVSQLPALAHRSCQLVPACEASPHRGWLVDAHALTQPSQGLLNACVYLSHVWWRYVITCQHACHSSCTRCGSCCWRWWYAGGGYASPGLGRGIKPDPLADITSRSESSCSFFSPLSSNEVGLTPPTPSVPTSASDILVGGHSADPGAFTFHFGVSSNIPSSMKPDIVRPSPIYPLRPPPAFPLSSIDLCDCCAAAVLFVPAARLEEQEGVTRYETFGAR</sequence>
<dbReference type="PANTHER" id="PTHR23112">
    <property type="entry name" value="G PROTEIN-COUPLED RECEPTOR 157-RELATED"/>
    <property type="match status" value="1"/>
</dbReference>
<evidence type="ECO:0000256" key="2">
    <source>
        <dbReference type="ARBA" id="ARBA00022692"/>
    </source>
</evidence>
<dbReference type="KEGG" id="ehx:EMIHUDRAFT_97113"/>
<dbReference type="Gene3D" id="1.20.1070.10">
    <property type="entry name" value="Rhodopsin 7-helix transmembrane proteins"/>
    <property type="match status" value="1"/>
</dbReference>
<keyword evidence="3 5" id="KW-1133">Transmembrane helix</keyword>
<feature type="transmembrane region" description="Helical" evidence="5">
    <location>
        <begin position="169"/>
        <end position="192"/>
    </location>
</feature>
<dbReference type="EnsemblProtists" id="EOD07305">
    <property type="protein sequence ID" value="EOD07305"/>
    <property type="gene ID" value="EMIHUDRAFT_97113"/>
</dbReference>
<dbReference type="KEGG" id="ehx:EMIHUDRAFT_98884"/>
<dbReference type="EnsemblProtists" id="EOD33192">
    <property type="protein sequence ID" value="EOD33192"/>
    <property type="gene ID" value="EMIHUDRAFT_98884"/>
</dbReference>
<dbReference type="GO" id="GO:0004930">
    <property type="term" value="F:G protein-coupled receptor activity"/>
    <property type="evidence" value="ECO:0007669"/>
    <property type="project" value="TreeGrafter"/>
</dbReference>
<dbReference type="HOGENOM" id="CLU_623239_0_0_1"/>
<dbReference type="GeneID" id="17278463"/>
<evidence type="ECO:0000313" key="7">
    <source>
        <dbReference type="Proteomes" id="UP000013827"/>
    </source>
</evidence>
<accession>A0A0D3I7S0</accession>
<dbReference type="PANTHER" id="PTHR23112:SF0">
    <property type="entry name" value="TRANSMEMBRANE PROTEIN 116"/>
    <property type="match status" value="1"/>
</dbReference>
<organism evidence="6 7">
    <name type="scientific">Emiliania huxleyi (strain CCMP1516)</name>
    <dbReference type="NCBI Taxonomy" id="280463"/>
    <lineage>
        <taxon>Eukaryota</taxon>
        <taxon>Haptista</taxon>
        <taxon>Haptophyta</taxon>
        <taxon>Prymnesiophyceae</taxon>
        <taxon>Isochrysidales</taxon>
        <taxon>Noelaerhabdaceae</taxon>
        <taxon>Emiliania</taxon>
    </lineage>
</organism>
<dbReference type="PaxDb" id="2903-EOD07305"/>
<feature type="transmembrane region" description="Helical" evidence="5">
    <location>
        <begin position="130"/>
        <end position="149"/>
    </location>
</feature>
<evidence type="ECO:0008006" key="8">
    <source>
        <dbReference type="Google" id="ProtNLM"/>
    </source>
</evidence>
<dbReference type="GO" id="GO:0007189">
    <property type="term" value="P:adenylate cyclase-activating G protein-coupled receptor signaling pathway"/>
    <property type="evidence" value="ECO:0007669"/>
    <property type="project" value="TreeGrafter"/>
</dbReference>
<keyword evidence="2 5" id="KW-0812">Transmembrane</keyword>
<feature type="transmembrane region" description="Helical" evidence="5">
    <location>
        <begin position="88"/>
        <end position="109"/>
    </location>
</feature>
<keyword evidence="4 5" id="KW-0472">Membrane</keyword>
<evidence type="ECO:0000313" key="6">
    <source>
        <dbReference type="EnsemblProtists" id="EOD07305"/>
    </source>
</evidence>
<feature type="transmembrane region" description="Helical" evidence="5">
    <location>
        <begin position="43"/>
        <end position="68"/>
    </location>
</feature>
<evidence type="ECO:0000256" key="3">
    <source>
        <dbReference type="ARBA" id="ARBA00022989"/>
    </source>
</evidence>